<evidence type="ECO:0000313" key="1">
    <source>
        <dbReference type="EMBL" id="CDW28458.1"/>
    </source>
</evidence>
<dbReference type="EMBL" id="HACA01011097">
    <property type="protein sequence ID" value="CDW28458.1"/>
    <property type="molecule type" value="Transcribed_RNA"/>
</dbReference>
<accession>A0A0K2TR15</accession>
<reference evidence="1" key="1">
    <citation type="submission" date="2014-05" db="EMBL/GenBank/DDBJ databases">
        <authorList>
            <person name="Chronopoulou M."/>
        </authorList>
    </citation>
    <scope>NUCLEOTIDE SEQUENCE</scope>
    <source>
        <tissue evidence="1">Whole organism</tissue>
    </source>
</reference>
<proteinExistence type="predicted"/>
<organism evidence="1">
    <name type="scientific">Lepeophtheirus salmonis</name>
    <name type="common">Salmon louse</name>
    <name type="synonym">Caligus salmonis</name>
    <dbReference type="NCBI Taxonomy" id="72036"/>
    <lineage>
        <taxon>Eukaryota</taxon>
        <taxon>Metazoa</taxon>
        <taxon>Ecdysozoa</taxon>
        <taxon>Arthropoda</taxon>
        <taxon>Crustacea</taxon>
        <taxon>Multicrustacea</taxon>
        <taxon>Hexanauplia</taxon>
        <taxon>Copepoda</taxon>
        <taxon>Siphonostomatoida</taxon>
        <taxon>Caligidae</taxon>
        <taxon>Lepeophtheirus</taxon>
    </lineage>
</organism>
<name>A0A0K2TR15_LEPSM</name>
<sequence length="56" mass="6138">MYLSPGDPLLFLVCVYLDSGAGSFQQGVLYFLACGDLMHGLEDEEPVLLQVSLFLL</sequence>
<dbReference type="AlphaFoldDB" id="A0A0K2TR15"/>
<protein>
    <submittedName>
        <fullName evidence="1">Uncharacterized protein</fullName>
    </submittedName>
</protein>